<dbReference type="SUPFAM" id="SSF50952">
    <property type="entry name" value="Soluble quinoprotein glucose dehydrogenase"/>
    <property type="match status" value="1"/>
</dbReference>
<dbReference type="Gene3D" id="2.120.10.30">
    <property type="entry name" value="TolB, C-terminal domain"/>
    <property type="match status" value="1"/>
</dbReference>
<evidence type="ECO:0000313" key="3">
    <source>
        <dbReference type="Proteomes" id="UP000503004"/>
    </source>
</evidence>
<accession>A0A858Q5F3</accession>
<dbReference type="PANTHER" id="PTHR19328:SF53">
    <property type="entry name" value="MEMBRANE PROTEIN"/>
    <property type="match status" value="1"/>
</dbReference>
<reference evidence="3" key="1">
    <citation type="submission" date="2019-12" db="EMBL/GenBank/DDBJ databases">
        <authorList>
            <person name="Awala S.I."/>
            <person name="Rhee S.K."/>
        </authorList>
    </citation>
    <scope>NUCLEOTIDE SEQUENCE [LARGE SCALE GENOMIC DNA]</scope>
    <source>
        <strain evidence="3">IM1</strain>
    </source>
</reference>
<proteinExistence type="predicted"/>
<dbReference type="PANTHER" id="PTHR19328">
    <property type="entry name" value="HEDGEHOG-INTERACTING PROTEIN"/>
    <property type="match status" value="1"/>
</dbReference>
<dbReference type="Pfam" id="PF07995">
    <property type="entry name" value="GSDH"/>
    <property type="match status" value="1"/>
</dbReference>
<name>A0A858Q5F3_9GAMM</name>
<keyword evidence="3" id="KW-1185">Reference proteome</keyword>
<organism evidence="2 3">
    <name type="scientific">Methylococcus geothermalis</name>
    <dbReference type="NCBI Taxonomy" id="2681310"/>
    <lineage>
        <taxon>Bacteria</taxon>
        <taxon>Pseudomonadati</taxon>
        <taxon>Pseudomonadota</taxon>
        <taxon>Gammaproteobacteria</taxon>
        <taxon>Methylococcales</taxon>
        <taxon>Methylococcaceae</taxon>
        <taxon>Methylococcus</taxon>
    </lineage>
</organism>
<feature type="domain" description="Glucose/Sorbosone dehydrogenase" evidence="1">
    <location>
        <begin position="133"/>
        <end position="385"/>
    </location>
</feature>
<evidence type="ECO:0000259" key="1">
    <source>
        <dbReference type="Pfam" id="PF07995"/>
    </source>
</evidence>
<sequence length="397" mass="43301">MKKALWYLVLPAVLILVVAQRFGHLTVNFPLKSVLGGAAPPAEEALRHRLSLPPGFSLAVYAADLPGARMLRFTRTGDLLVSQPNAGAIVLLEKDADGDGHPDGRQPLLAGLSRPHGLDLWNGWLYVAKTYGVIRIRYDAAQRQTSGAPETVVSGIPGGGNHWSRTLKFGPDGGMYVSVGSSCNVCIEDDPLRATLLRFEPDGTKREIYASGLRNTVGFDWRPGTRELYGTDNGRDLLGDDFPPCELNRIEKGGFYGWPYANGNRIADPDYGKGHEVDIQRSIPPAHEFKAHVAPLGMAFLKGGKLPQAYRGAALVALHGSWNRSKKQGYEVVSLHFGPNGRIDERPFLTGFNIDEEVIGRPVDVAEGPDGAIYVSDDYAGTIYRIRYETAPDDSHD</sequence>
<dbReference type="InterPro" id="IPR011041">
    <property type="entry name" value="Quinoprot_gluc/sorb_DH_b-prop"/>
</dbReference>
<dbReference type="InterPro" id="IPR012938">
    <property type="entry name" value="Glc/Sorbosone_DH"/>
</dbReference>
<evidence type="ECO:0000313" key="2">
    <source>
        <dbReference type="EMBL" id="QJD29059.1"/>
    </source>
</evidence>
<dbReference type="Proteomes" id="UP000503004">
    <property type="component" value="Chromosome"/>
</dbReference>
<protein>
    <submittedName>
        <fullName evidence="2">Sorbosone dehydrogenase family protein</fullName>
    </submittedName>
</protein>
<dbReference type="KEGG" id="metu:GNH96_03120"/>
<gene>
    <name evidence="2" type="ORF">GNH96_03120</name>
</gene>
<dbReference type="EMBL" id="CP046565">
    <property type="protein sequence ID" value="QJD29059.1"/>
    <property type="molecule type" value="Genomic_DNA"/>
</dbReference>
<dbReference type="InterPro" id="IPR011042">
    <property type="entry name" value="6-blade_b-propeller_TolB-like"/>
</dbReference>
<dbReference type="RefSeq" id="WP_169602207.1">
    <property type="nucleotide sequence ID" value="NZ_CP046565.1"/>
</dbReference>
<dbReference type="AlphaFoldDB" id="A0A858Q5F3"/>